<dbReference type="GeneID" id="51821214"/>
<gene>
    <name evidence="1" type="ORF">RAH46_15460</name>
</gene>
<evidence type="ECO:0000313" key="2">
    <source>
        <dbReference type="Proteomes" id="UP001183127"/>
    </source>
</evidence>
<sequence>MSKAENKVQTAIMLALHDYCNQEGMPRLELFPPYANQQGDTLNKFCADLVGRLGNAKLILLEVKELDVNTGEFPAFRHSQHDDNLRFENVGVPLAYAYNTTEILAYHKNPRPSDWVSCTLSTINRSVPSLLPGQSPEMAAHSSLLTWLKGTRGENVSDGLGRVFGAFKSVDQFRNGMLVLLHSIDENILTRLDEDELRKVINHLENKPSLSSKGQENLTRLLGESARVFKMFSPGKKKLTP</sequence>
<evidence type="ECO:0000313" key="1">
    <source>
        <dbReference type="EMBL" id="WMW03735.1"/>
    </source>
</evidence>
<organism evidence="1 2">
    <name type="scientific">Pseudomonas entomophila</name>
    <dbReference type="NCBI Taxonomy" id="312306"/>
    <lineage>
        <taxon>Bacteria</taxon>
        <taxon>Pseudomonadati</taxon>
        <taxon>Pseudomonadota</taxon>
        <taxon>Gammaproteobacteria</taxon>
        <taxon>Pseudomonadales</taxon>
        <taxon>Pseudomonadaceae</taxon>
        <taxon>Pseudomonas</taxon>
    </lineage>
</organism>
<dbReference type="EMBL" id="CP132921">
    <property type="protein sequence ID" value="WMW03735.1"/>
    <property type="molecule type" value="Genomic_DNA"/>
</dbReference>
<dbReference type="RefSeq" id="WP_011533906.1">
    <property type="nucleotide sequence ID" value="NZ_CP132921.1"/>
</dbReference>
<proteinExistence type="predicted"/>
<name>A0ABY9QKQ1_9PSED</name>
<accession>A0ABY9QKQ1</accession>
<keyword evidence="2" id="KW-1185">Reference proteome</keyword>
<protein>
    <submittedName>
        <fullName evidence="1">Uncharacterized protein</fullName>
    </submittedName>
</protein>
<dbReference type="Proteomes" id="UP001183127">
    <property type="component" value="Chromosome"/>
</dbReference>
<reference evidence="1 2" key="1">
    <citation type="submission" date="2023-08" db="EMBL/GenBank/DDBJ databases">
        <title>Complete Genome Sequence of Pseudomonas entomophila TVIN A01.</title>
        <authorList>
            <person name="Shelke T."/>
            <person name="Mahar N.S."/>
            <person name="Gupta I."/>
            <person name="Gupta V."/>
        </authorList>
    </citation>
    <scope>NUCLEOTIDE SEQUENCE [LARGE SCALE GENOMIC DNA]</scope>
    <source>
        <strain evidence="1 2">TVIN-A01</strain>
    </source>
</reference>